<dbReference type="Pfam" id="PF00078">
    <property type="entry name" value="RVT_1"/>
    <property type="match status" value="1"/>
</dbReference>
<reference evidence="11 12" key="1">
    <citation type="submission" date="2015-10" db="EMBL/GenBank/DDBJ databases">
        <title>The world's first case of liver abscess caused by Pannonibacter phragmitetus.</title>
        <authorList>
            <person name="Ming D."/>
            <person name="Wang M."/>
            <person name="Zhou Y."/>
            <person name="Jiang T."/>
            <person name="Hu S."/>
        </authorList>
    </citation>
    <scope>NUCLEOTIDE SEQUENCE [LARGE SCALE GENOMIC DNA]</scope>
    <source>
        <strain evidence="11 12">31801</strain>
    </source>
</reference>
<dbReference type="PANTHER" id="PTHR34047:SF7">
    <property type="entry name" value="RNA-DIRECTED DNA POLYMERASE"/>
    <property type="match status" value="1"/>
</dbReference>
<dbReference type="Proteomes" id="UP000064921">
    <property type="component" value="Chromosome"/>
</dbReference>
<evidence type="ECO:0000256" key="6">
    <source>
        <dbReference type="ARBA" id="ARBA00022918"/>
    </source>
</evidence>
<keyword evidence="3" id="KW-0548">Nucleotidyltransferase</keyword>
<keyword evidence="5" id="KW-0460">Magnesium</keyword>
<dbReference type="PRINTS" id="PR00866">
    <property type="entry name" value="RNADNAPOLMS"/>
</dbReference>
<proteinExistence type="inferred from homology"/>
<dbReference type="GO" id="GO:0051607">
    <property type="term" value="P:defense response to virus"/>
    <property type="evidence" value="ECO:0007669"/>
    <property type="project" value="UniProtKB-KW"/>
</dbReference>
<dbReference type="InterPro" id="IPR000477">
    <property type="entry name" value="RT_dom"/>
</dbReference>
<evidence type="ECO:0000256" key="1">
    <source>
        <dbReference type="ARBA" id="ARBA00012493"/>
    </source>
</evidence>
<evidence type="ECO:0000259" key="10">
    <source>
        <dbReference type="Pfam" id="PF00078"/>
    </source>
</evidence>
<dbReference type="InterPro" id="IPR051083">
    <property type="entry name" value="GrpII_Intron_Splice-Mob/Def"/>
</dbReference>
<dbReference type="AlphaFoldDB" id="A0A0U3EQB9"/>
<keyword evidence="2" id="KW-0808">Transferase</keyword>
<dbReference type="PANTHER" id="PTHR34047">
    <property type="entry name" value="NUCLEAR INTRON MATURASE 1, MITOCHONDRIAL-RELATED"/>
    <property type="match status" value="1"/>
</dbReference>
<dbReference type="NCBIfam" id="NF038233">
    <property type="entry name" value="retron_St85_RT"/>
    <property type="match status" value="1"/>
</dbReference>
<dbReference type="SUPFAM" id="SSF56672">
    <property type="entry name" value="DNA/RNA polymerases"/>
    <property type="match status" value="1"/>
</dbReference>
<accession>A0A0U3EQB9</accession>
<evidence type="ECO:0000256" key="5">
    <source>
        <dbReference type="ARBA" id="ARBA00022842"/>
    </source>
</evidence>
<dbReference type="KEGG" id="pphr:APZ00_16380"/>
<feature type="domain" description="Reverse transcriptase" evidence="10">
    <location>
        <begin position="35"/>
        <end position="228"/>
    </location>
</feature>
<keyword evidence="4" id="KW-0479">Metal-binding</keyword>
<comment type="catalytic activity">
    <reaction evidence="9">
        <text>DNA(n) + a 2'-deoxyribonucleoside 5'-triphosphate = DNA(n+1) + diphosphate</text>
        <dbReference type="Rhea" id="RHEA:22508"/>
        <dbReference type="Rhea" id="RHEA-COMP:17339"/>
        <dbReference type="Rhea" id="RHEA-COMP:17340"/>
        <dbReference type="ChEBI" id="CHEBI:33019"/>
        <dbReference type="ChEBI" id="CHEBI:61560"/>
        <dbReference type="ChEBI" id="CHEBI:173112"/>
        <dbReference type="EC" id="2.7.7.49"/>
    </reaction>
</comment>
<evidence type="ECO:0000256" key="9">
    <source>
        <dbReference type="ARBA" id="ARBA00048173"/>
    </source>
</evidence>
<dbReference type="STRING" id="121719.APZ00_16380"/>
<evidence type="ECO:0000256" key="8">
    <source>
        <dbReference type="ARBA" id="ARBA00034120"/>
    </source>
</evidence>
<evidence type="ECO:0000256" key="2">
    <source>
        <dbReference type="ARBA" id="ARBA00022679"/>
    </source>
</evidence>
<evidence type="ECO:0000256" key="3">
    <source>
        <dbReference type="ARBA" id="ARBA00022695"/>
    </source>
</evidence>
<dbReference type="InterPro" id="IPR043502">
    <property type="entry name" value="DNA/RNA_pol_sf"/>
</dbReference>
<keyword evidence="7" id="KW-0051">Antiviral defense</keyword>
<dbReference type="EMBL" id="CP013068">
    <property type="protein sequence ID" value="ALV28447.1"/>
    <property type="molecule type" value="Genomic_DNA"/>
</dbReference>
<dbReference type="GO" id="GO:0003964">
    <property type="term" value="F:RNA-directed DNA polymerase activity"/>
    <property type="evidence" value="ECO:0007669"/>
    <property type="project" value="UniProtKB-KW"/>
</dbReference>
<evidence type="ECO:0000313" key="12">
    <source>
        <dbReference type="Proteomes" id="UP000064921"/>
    </source>
</evidence>
<dbReference type="RefSeq" id="WP_058899551.1">
    <property type="nucleotide sequence ID" value="NZ_CP013068.1"/>
</dbReference>
<comment type="similarity">
    <text evidence="8">Belongs to the bacterial reverse transcriptase family.</text>
</comment>
<name>A0A0U3EQB9_9HYPH</name>
<dbReference type="InterPro" id="IPR000123">
    <property type="entry name" value="Reverse_transcriptase_msDNA"/>
</dbReference>
<evidence type="ECO:0000256" key="7">
    <source>
        <dbReference type="ARBA" id="ARBA00023118"/>
    </source>
</evidence>
<evidence type="ECO:0000256" key="4">
    <source>
        <dbReference type="ARBA" id="ARBA00022723"/>
    </source>
</evidence>
<keyword evidence="6" id="KW-0695">RNA-directed DNA polymerase</keyword>
<evidence type="ECO:0000313" key="11">
    <source>
        <dbReference type="EMBL" id="ALV28447.1"/>
    </source>
</evidence>
<dbReference type="CDD" id="cd03487">
    <property type="entry name" value="RT_Bac_retron_II"/>
    <property type="match status" value="1"/>
</dbReference>
<sequence length="328" mass="36837">MVSLLRTMAVETGLSEAVVQRIMQSAQHRYKQYYIDKRSGGKRLISQPATEVKLLQRAFVDLYLSKLPVHPAAMAYRPGRSILDNASAHADSGSILKMDFKDFFPSIRKASWMAYCANHSLFDSQSERELSASLLFQRPKGASSLQLAIGAPSSPALSNVLMFQFDEIVTGEVSKDNVTYTRYADDLTFSAERSWNLVDVEKTVKRALREIAYPRLVLNTDKTTHLTKKFGRSVTGLVLANDGRVTIGKRRKREIQAATHAASLDRLDARQMQQLAGMLAFVNSVEPDFLGVLERRYGIETIMRLQKVGAKDRRNLRPQTLEEDAGHL</sequence>
<keyword evidence="12" id="KW-1185">Reference proteome</keyword>
<dbReference type="EC" id="2.7.7.49" evidence="1"/>
<protein>
    <recommendedName>
        <fullName evidence="1">RNA-directed DNA polymerase</fullName>
        <ecNumber evidence="1">2.7.7.49</ecNumber>
    </recommendedName>
</protein>
<dbReference type="GO" id="GO:0046872">
    <property type="term" value="F:metal ion binding"/>
    <property type="evidence" value="ECO:0007669"/>
    <property type="project" value="UniProtKB-KW"/>
</dbReference>
<gene>
    <name evidence="11" type="ORF">APZ00_16380</name>
</gene>
<organism evidence="11 12">
    <name type="scientific">Pannonibacter phragmitetus</name>
    <dbReference type="NCBI Taxonomy" id="121719"/>
    <lineage>
        <taxon>Bacteria</taxon>
        <taxon>Pseudomonadati</taxon>
        <taxon>Pseudomonadota</taxon>
        <taxon>Alphaproteobacteria</taxon>
        <taxon>Hyphomicrobiales</taxon>
        <taxon>Stappiaceae</taxon>
        <taxon>Pannonibacter</taxon>
    </lineage>
</organism>
<dbReference type="GO" id="GO:0003723">
    <property type="term" value="F:RNA binding"/>
    <property type="evidence" value="ECO:0007669"/>
    <property type="project" value="InterPro"/>
</dbReference>